<comment type="caution">
    <text evidence="3">The sequence shown here is derived from an EMBL/GenBank/DDBJ whole genome shotgun (WGS) entry which is preliminary data.</text>
</comment>
<sequence length="63" mass="6499">MVHNFALKATIALIALSLSSSTMAAPGVLPTTTSIPPTTNVPPTTSVPTIEVPTTSTRVPPHY</sequence>
<evidence type="ECO:0000256" key="2">
    <source>
        <dbReference type="SAM" id="SignalP"/>
    </source>
</evidence>
<feature type="chain" id="PRO_5034623621" evidence="2">
    <location>
        <begin position="25"/>
        <end position="63"/>
    </location>
</feature>
<keyword evidence="4" id="KW-1185">Reference proteome</keyword>
<feature type="compositionally biased region" description="Polar residues" evidence="1">
    <location>
        <begin position="52"/>
        <end position="63"/>
    </location>
</feature>
<proteinExistence type="predicted"/>
<reference evidence="3 4" key="1">
    <citation type="journal article" date="2020" name="ISME J.">
        <title>Uncovering the hidden diversity of litter-decomposition mechanisms in mushroom-forming fungi.</title>
        <authorList>
            <person name="Floudas D."/>
            <person name="Bentzer J."/>
            <person name="Ahren D."/>
            <person name="Johansson T."/>
            <person name="Persson P."/>
            <person name="Tunlid A."/>
        </authorList>
    </citation>
    <scope>NUCLEOTIDE SEQUENCE [LARGE SCALE GENOMIC DNA]</scope>
    <source>
        <strain evidence="3 4">CBS 291.85</strain>
    </source>
</reference>
<dbReference type="Proteomes" id="UP000559256">
    <property type="component" value="Unassembled WGS sequence"/>
</dbReference>
<dbReference type="EMBL" id="JAACJM010000025">
    <property type="protein sequence ID" value="KAF5365903.1"/>
    <property type="molecule type" value="Genomic_DNA"/>
</dbReference>
<feature type="compositionally biased region" description="Low complexity" evidence="1">
    <location>
        <begin position="30"/>
        <end position="50"/>
    </location>
</feature>
<gene>
    <name evidence="3" type="ORF">D9758_006669</name>
</gene>
<evidence type="ECO:0000256" key="1">
    <source>
        <dbReference type="SAM" id="MobiDB-lite"/>
    </source>
</evidence>
<feature type="signal peptide" evidence="2">
    <location>
        <begin position="1"/>
        <end position="24"/>
    </location>
</feature>
<accession>A0A8H5LQL9</accession>
<evidence type="ECO:0000313" key="3">
    <source>
        <dbReference type="EMBL" id="KAF5365903.1"/>
    </source>
</evidence>
<protein>
    <submittedName>
        <fullName evidence="3">Uncharacterized protein</fullName>
    </submittedName>
</protein>
<dbReference type="AlphaFoldDB" id="A0A8H5LQL9"/>
<feature type="region of interest" description="Disordered" evidence="1">
    <location>
        <begin position="30"/>
        <end position="63"/>
    </location>
</feature>
<name>A0A8H5LQL9_9AGAR</name>
<organism evidence="3 4">
    <name type="scientific">Tetrapyrgos nigripes</name>
    <dbReference type="NCBI Taxonomy" id="182062"/>
    <lineage>
        <taxon>Eukaryota</taxon>
        <taxon>Fungi</taxon>
        <taxon>Dikarya</taxon>
        <taxon>Basidiomycota</taxon>
        <taxon>Agaricomycotina</taxon>
        <taxon>Agaricomycetes</taxon>
        <taxon>Agaricomycetidae</taxon>
        <taxon>Agaricales</taxon>
        <taxon>Marasmiineae</taxon>
        <taxon>Marasmiaceae</taxon>
        <taxon>Tetrapyrgos</taxon>
    </lineage>
</organism>
<keyword evidence="2" id="KW-0732">Signal</keyword>
<evidence type="ECO:0000313" key="4">
    <source>
        <dbReference type="Proteomes" id="UP000559256"/>
    </source>
</evidence>